<dbReference type="FunCoup" id="A0A067RJG2">
    <property type="interactions" value="1055"/>
</dbReference>
<dbReference type="FunFam" id="3.90.15.10:FF:000001">
    <property type="entry name" value="DNA topoisomerase I"/>
    <property type="match status" value="1"/>
</dbReference>
<dbReference type="InterPro" id="IPR013500">
    <property type="entry name" value="TopoI_cat_euk"/>
</dbReference>
<dbReference type="GO" id="GO:0003677">
    <property type="term" value="F:DNA binding"/>
    <property type="evidence" value="ECO:0007669"/>
    <property type="project" value="UniProtKB-UniRule"/>
</dbReference>
<dbReference type="SMART" id="SM00435">
    <property type="entry name" value="TOPEUc"/>
    <property type="match status" value="1"/>
</dbReference>
<dbReference type="GO" id="GO:0005730">
    <property type="term" value="C:nucleolus"/>
    <property type="evidence" value="ECO:0007669"/>
    <property type="project" value="TreeGrafter"/>
</dbReference>
<dbReference type="Gene3D" id="2.170.11.10">
    <property type="entry name" value="DNA Topoisomerase I, domain 2"/>
    <property type="match status" value="1"/>
</dbReference>
<dbReference type="GO" id="GO:0003917">
    <property type="term" value="F:DNA topoisomerase type I (single strand cut, ATP-independent) activity"/>
    <property type="evidence" value="ECO:0007669"/>
    <property type="project" value="UniProtKB-UniRule"/>
</dbReference>
<dbReference type="InterPro" id="IPR036202">
    <property type="entry name" value="TopoI_DNA-bd_euk_N_sf"/>
</dbReference>
<evidence type="ECO:0000256" key="6">
    <source>
        <dbReference type="PROSITE-ProRule" id="PRU01382"/>
    </source>
</evidence>
<feature type="domain" description="DNA topoisomerase I eukaryotic-type" evidence="10">
    <location>
        <begin position="556"/>
        <end position="932"/>
    </location>
</feature>
<dbReference type="OMA" id="HRWKEVK"/>
<protein>
    <recommendedName>
        <fullName evidence="7">DNA topoisomerase I</fullName>
        <ecNumber evidence="7">5.6.2.1</ecNumber>
    </recommendedName>
    <alternativeName>
        <fullName evidence="7">DNA topoisomerase 1</fullName>
    </alternativeName>
</protein>
<dbReference type="EMBL" id="KK852432">
    <property type="protein sequence ID" value="KDR24006.1"/>
    <property type="molecule type" value="Genomic_DNA"/>
</dbReference>
<evidence type="ECO:0000256" key="8">
    <source>
        <dbReference type="SAM" id="Coils"/>
    </source>
</evidence>
<keyword evidence="5 6" id="KW-0413">Isomerase</keyword>
<dbReference type="Gene3D" id="3.90.15.10">
    <property type="entry name" value="Topoisomerase I, Chain A, domain 3"/>
    <property type="match status" value="1"/>
</dbReference>
<dbReference type="Gene3D" id="1.10.132.10">
    <property type="match status" value="1"/>
</dbReference>
<accession>A0A067RJG2</accession>
<dbReference type="EC" id="5.6.2.1" evidence="7"/>
<sequence length="960" mass="112177">MSIETLADRDGLDLEKKSKENRSADGNQPVGDGHMVVNGISNGYTDQHVKKEHKSEHKHRDKDKHKDRHKDHKDKEKHRDKDKQSSTGKEKDKHHSSSSSSKDKEREKEKKHKDEKKDKVREHTSSSSSKDKEHKSSSSGKEKHSSSILNKDKDKHGSSSSHKHSSSSSSSKDKHSISSSVRDKEKHGSSSNKDKHNSSSSDRKHKDKSKDRDSKDKVKLKEGDKHREKKEKTEKVVKIKVEEYEEEDQHQYVPSQPMAWIKEEPVNHNERLVHSVNESGDQSSVNFKSETATKIKVEEDIEDDIPLWRSEDRAHRSGLASRSVVGEVKRRLEDSDDDDVPLMARKKIKKESKKQKEESDEEEFKPVKKKSKKGNVKEEITPQSSPRKKKKEEEQQEVWKWWEEEKKDDGTKWKFLEHKGPVFAPLYDRLPPDIKFFYDGKEMTLSEPTEEVASFYARMLDHDYTTKEAFNKNFFKDWRKVMTDKEKERITDLSKCNFKQMHKYFLAKAEERKAMSKEEKKKLKDQNEEIVKEYGFCVIDGHTERIGNFKIEPPGLFRGRGEHPKMGMLKKRVIPEDVIINCSKDSKIPKPPDGHKWREIRHDKNVTWLASWTENVQGQVKYVMLNPSSKLKGEKDWQKYETARKLAKCIEKIRQEYQDDFKSKEMRIRQRAVALYFIDKLALRAGNEKDEDQADTVGCCSLRVEHISLHSQKDGKDYVVVFDFPGKDSIRYYNEVSVEKRVFKNLQLFMQNKSTGDDLFDRLNTTVLNKHLNELMEGLTAKVFRTYNASFTLQEQLDKLTDPDYTVQEKILAYNRANRAVAILCNHQRAVPKTHAKSMENLKGKIDAKKEMVQDAERQYKDVKHEHKRNGSAKNKIDMEKRKKALEKLREQLAKLELQATDKEENKEIALSTSKLNYLDPRISVAWCKKHNVPIEKIYNKTQRDKFRWAIDMAGPDYVF</sequence>
<dbReference type="SUPFAM" id="SSF56349">
    <property type="entry name" value="DNA breaking-rejoining enzymes"/>
    <property type="match status" value="1"/>
</dbReference>
<evidence type="ECO:0000259" key="10">
    <source>
        <dbReference type="SMART" id="SM00435"/>
    </source>
</evidence>
<dbReference type="InParanoid" id="A0A067RJG2"/>
<feature type="compositionally biased region" description="Basic residues" evidence="9">
    <location>
        <begin position="344"/>
        <end position="353"/>
    </location>
</feature>
<feature type="compositionally biased region" description="Basic and acidic residues" evidence="9">
    <location>
        <begin position="171"/>
        <end position="237"/>
    </location>
</feature>
<feature type="region of interest" description="Disordered" evidence="9">
    <location>
        <begin position="298"/>
        <end position="393"/>
    </location>
</feature>
<dbReference type="GO" id="GO:0006265">
    <property type="term" value="P:DNA topological change"/>
    <property type="evidence" value="ECO:0007669"/>
    <property type="project" value="UniProtKB-UniRule"/>
</dbReference>
<evidence type="ECO:0000313" key="11">
    <source>
        <dbReference type="EMBL" id="KDR24006.1"/>
    </source>
</evidence>
<dbReference type="Pfam" id="PF02919">
    <property type="entry name" value="Topoisom_I_N"/>
    <property type="match status" value="1"/>
</dbReference>
<dbReference type="CDD" id="cd03488">
    <property type="entry name" value="Topoisomer_IB_N_htopoI_like"/>
    <property type="match status" value="1"/>
</dbReference>
<dbReference type="SUPFAM" id="SSF56741">
    <property type="entry name" value="Eukaryotic DNA topoisomerase I, N-terminal DNA-binding fragment"/>
    <property type="match status" value="1"/>
</dbReference>
<dbReference type="InterPro" id="IPR001631">
    <property type="entry name" value="TopoI"/>
</dbReference>
<dbReference type="AlphaFoldDB" id="A0A067RJG2"/>
<dbReference type="InterPro" id="IPR008336">
    <property type="entry name" value="TopoI_DNA-bd_euk"/>
</dbReference>
<feature type="region of interest" description="Disordered" evidence="9">
    <location>
        <begin position="1"/>
        <end position="237"/>
    </location>
</feature>
<dbReference type="InterPro" id="IPR025834">
    <property type="entry name" value="TopoI_C_dom"/>
</dbReference>
<dbReference type="InterPro" id="IPR014711">
    <property type="entry name" value="TopoI_cat_a-hlx-sub_euk"/>
</dbReference>
<keyword evidence="4 6" id="KW-0238">DNA-binding</keyword>
<dbReference type="GO" id="GO:0006260">
    <property type="term" value="P:DNA replication"/>
    <property type="evidence" value="ECO:0007669"/>
    <property type="project" value="TreeGrafter"/>
</dbReference>
<dbReference type="InterPro" id="IPR014727">
    <property type="entry name" value="TopoI_cat_a/b-sub_euk"/>
</dbReference>
<dbReference type="InterPro" id="IPR013034">
    <property type="entry name" value="DNA_topo_DNA_db_N_dom1"/>
</dbReference>
<dbReference type="PANTHER" id="PTHR10290">
    <property type="entry name" value="DNA TOPOISOMERASE I"/>
    <property type="match status" value="1"/>
</dbReference>
<feature type="compositionally biased region" description="Basic residues" evidence="9">
    <location>
        <begin position="56"/>
        <end position="72"/>
    </location>
</feature>
<keyword evidence="8" id="KW-0175">Coiled coil</keyword>
<organism evidence="11 12">
    <name type="scientific">Zootermopsis nevadensis</name>
    <name type="common">Dampwood termite</name>
    <dbReference type="NCBI Taxonomy" id="136037"/>
    <lineage>
        <taxon>Eukaryota</taxon>
        <taxon>Metazoa</taxon>
        <taxon>Ecdysozoa</taxon>
        <taxon>Arthropoda</taxon>
        <taxon>Hexapoda</taxon>
        <taxon>Insecta</taxon>
        <taxon>Pterygota</taxon>
        <taxon>Neoptera</taxon>
        <taxon>Polyneoptera</taxon>
        <taxon>Dictyoptera</taxon>
        <taxon>Blattodea</taxon>
        <taxon>Blattoidea</taxon>
        <taxon>Termitoidae</taxon>
        <taxon>Termopsidae</taxon>
        <taxon>Zootermopsis</taxon>
    </lineage>
</organism>
<dbReference type="CDD" id="cd00659">
    <property type="entry name" value="Topo_IB_C"/>
    <property type="match status" value="1"/>
</dbReference>
<feature type="active site" description="O-(3'-phospho-DNA)-tyrosine intermediate" evidence="6">
    <location>
        <position position="918"/>
    </location>
</feature>
<keyword evidence="3 6" id="KW-0799">Topoisomerase</keyword>
<dbReference type="FunFam" id="1.10.132.10:FF:000001">
    <property type="entry name" value="DNA topoisomerase I"/>
    <property type="match status" value="1"/>
</dbReference>
<dbReference type="FunFam" id="1.10.10.41:FF:000001">
    <property type="entry name" value="DNA topoisomerase I"/>
    <property type="match status" value="1"/>
</dbReference>
<evidence type="ECO:0000256" key="1">
    <source>
        <dbReference type="ARBA" id="ARBA00000213"/>
    </source>
</evidence>
<keyword evidence="12" id="KW-1185">Reference proteome</keyword>
<dbReference type="InterPro" id="IPR011010">
    <property type="entry name" value="DNA_brk_join_enz"/>
</dbReference>
<proteinExistence type="inferred from homology"/>
<reference evidence="11 12" key="1">
    <citation type="journal article" date="2014" name="Nat. Commun.">
        <title>Molecular traces of alternative social organization in a termite genome.</title>
        <authorList>
            <person name="Terrapon N."/>
            <person name="Li C."/>
            <person name="Robertson H.M."/>
            <person name="Ji L."/>
            <person name="Meng X."/>
            <person name="Booth W."/>
            <person name="Chen Z."/>
            <person name="Childers C.P."/>
            <person name="Glastad K.M."/>
            <person name="Gokhale K."/>
            <person name="Gowin J."/>
            <person name="Gronenberg W."/>
            <person name="Hermansen R.A."/>
            <person name="Hu H."/>
            <person name="Hunt B.G."/>
            <person name="Huylmans A.K."/>
            <person name="Khalil S.M."/>
            <person name="Mitchell R.D."/>
            <person name="Munoz-Torres M.C."/>
            <person name="Mustard J.A."/>
            <person name="Pan H."/>
            <person name="Reese J.T."/>
            <person name="Scharf M.E."/>
            <person name="Sun F."/>
            <person name="Vogel H."/>
            <person name="Xiao J."/>
            <person name="Yang W."/>
            <person name="Yang Z."/>
            <person name="Yang Z."/>
            <person name="Zhou J."/>
            <person name="Zhu J."/>
            <person name="Brent C.S."/>
            <person name="Elsik C.G."/>
            <person name="Goodisman M.A."/>
            <person name="Liberles D.A."/>
            <person name="Roe R.M."/>
            <person name="Vargo E.L."/>
            <person name="Vilcinskas A."/>
            <person name="Wang J."/>
            <person name="Bornberg-Bauer E."/>
            <person name="Korb J."/>
            <person name="Zhang G."/>
            <person name="Liebig J."/>
        </authorList>
    </citation>
    <scope>NUCLEOTIDE SEQUENCE [LARGE SCALE GENOMIC DNA]</scope>
    <source>
        <tissue evidence="11">Whole organism</tissue>
    </source>
</reference>
<evidence type="ECO:0000256" key="2">
    <source>
        <dbReference type="ARBA" id="ARBA00006645"/>
    </source>
</evidence>
<dbReference type="Proteomes" id="UP000027135">
    <property type="component" value="Unassembled WGS sequence"/>
</dbReference>
<dbReference type="PROSITE" id="PS00176">
    <property type="entry name" value="TOPO_IB_1"/>
    <property type="match status" value="1"/>
</dbReference>
<feature type="region of interest" description="Disordered" evidence="9">
    <location>
        <begin position="859"/>
        <end position="880"/>
    </location>
</feature>
<dbReference type="PROSITE" id="PS52038">
    <property type="entry name" value="TOPO_IB_2"/>
    <property type="match status" value="1"/>
</dbReference>
<dbReference type="InterPro" id="IPR051062">
    <property type="entry name" value="Topoisomerase_IB"/>
</dbReference>
<dbReference type="OrthoDB" id="47179at2759"/>
<dbReference type="PRINTS" id="PR00416">
    <property type="entry name" value="EUTPISMRASEI"/>
</dbReference>
<feature type="compositionally biased region" description="Basic and acidic residues" evidence="9">
    <location>
        <begin position="1"/>
        <end position="23"/>
    </location>
</feature>
<feature type="coiled-coil region" evidence="8">
    <location>
        <begin position="506"/>
        <end position="533"/>
    </location>
</feature>
<dbReference type="eggNOG" id="KOG0981">
    <property type="taxonomic scope" value="Eukaryota"/>
</dbReference>
<comment type="function">
    <text evidence="7">Releases the supercoiling and torsional tension of DNA introduced during the DNA replication and transcription by transiently cleaving and rejoining one strand of the DNA duplex. Introduces a single-strand break via transesterification at the specific target site 5'-[CT]CCTTp site in duplex DNA. The scissile phosphodiester is attacked by the catalytic tyrosine of the enzyme, resulting in the formation of a DNA-(3'-phosphotyrosyl)-enzyme intermediate and the expulsion of a 5'-OH DNA strand. The free DNA strand then undergoes passage around the unbroken strand thus removing DNA supercoils. Finally, in the religation step, the DNA 5'-OH attacks the covalent intermediate to expel the active-site tyrosine and restore the DNA phosphodiester backbone.</text>
</comment>
<gene>
    <name evidence="11" type="ORF">L798_07948</name>
</gene>
<comment type="catalytic activity">
    <reaction evidence="1 6 7">
        <text>ATP-independent breakage of single-stranded DNA, followed by passage and rejoining.</text>
        <dbReference type="EC" id="5.6.2.1"/>
    </reaction>
</comment>
<evidence type="ECO:0000256" key="7">
    <source>
        <dbReference type="RuleBase" id="RU365101"/>
    </source>
</evidence>
<dbReference type="Pfam" id="PF01028">
    <property type="entry name" value="Topoisom_I"/>
    <property type="match status" value="1"/>
</dbReference>
<dbReference type="GO" id="GO:0005694">
    <property type="term" value="C:chromosome"/>
    <property type="evidence" value="ECO:0007669"/>
    <property type="project" value="InterPro"/>
</dbReference>
<dbReference type="InterPro" id="IPR013030">
    <property type="entry name" value="DNA_topo_DNA_db_N_dom2"/>
</dbReference>
<evidence type="ECO:0000256" key="9">
    <source>
        <dbReference type="SAM" id="MobiDB-lite"/>
    </source>
</evidence>
<evidence type="ECO:0000256" key="4">
    <source>
        <dbReference type="ARBA" id="ARBA00023125"/>
    </source>
</evidence>
<dbReference type="Gene3D" id="1.10.10.41">
    <property type="entry name" value="Yeast DNA topoisomerase - domain 1"/>
    <property type="match status" value="1"/>
</dbReference>
<evidence type="ECO:0000256" key="3">
    <source>
        <dbReference type="ARBA" id="ARBA00023029"/>
    </source>
</evidence>
<feature type="compositionally biased region" description="Basic and acidic residues" evidence="9">
    <location>
        <begin position="115"/>
        <end position="157"/>
    </location>
</feature>
<name>A0A067RJG2_ZOONE</name>
<dbReference type="SUPFAM" id="SSF46596">
    <property type="entry name" value="Eukaryotic DNA topoisomerase I, dispensable insert domain"/>
    <property type="match status" value="1"/>
</dbReference>
<dbReference type="Pfam" id="PF14370">
    <property type="entry name" value="Topo_C_assoc"/>
    <property type="match status" value="1"/>
</dbReference>
<dbReference type="InterPro" id="IPR018521">
    <property type="entry name" value="TopoIB_AS"/>
</dbReference>
<dbReference type="InterPro" id="IPR013499">
    <property type="entry name" value="TopoI_euk"/>
</dbReference>
<dbReference type="FunFam" id="2.170.11.10:FF:000002">
    <property type="entry name" value="DNA topoisomerase I"/>
    <property type="match status" value="1"/>
</dbReference>
<evidence type="ECO:0000256" key="5">
    <source>
        <dbReference type="ARBA" id="ARBA00023235"/>
    </source>
</evidence>
<evidence type="ECO:0000313" key="12">
    <source>
        <dbReference type="Proteomes" id="UP000027135"/>
    </source>
</evidence>
<dbReference type="STRING" id="136037.A0A067RJG2"/>
<dbReference type="InterPro" id="IPR048045">
    <property type="entry name" value="Topoisomer_I_DNA-bd"/>
</dbReference>
<comment type="similarity">
    <text evidence="2 6 7">Belongs to the type IB topoisomerase family.</text>
</comment>
<feature type="compositionally biased region" description="Basic and acidic residues" evidence="9">
    <location>
        <begin position="73"/>
        <end position="108"/>
    </location>
</feature>
<dbReference type="PANTHER" id="PTHR10290:SF3">
    <property type="entry name" value="DNA TOPOISOMERASE 1"/>
    <property type="match status" value="1"/>
</dbReference>
<dbReference type="GO" id="GO:0007059">
    <property type="term" value="P:chromosome segregation"/>
    <property type="evidence" value="ECO:0007669"/>
    <property type="project" value="TreeGrafter"/>
</dbReference>